<accession>A0A368NPA8</accession>
<dbReference type="InterPro" id="IPR011868">
    <property type="entry name" value="ModC_ABC_ATP-bd"/>
</dbReference>
<keyword evidence="6 12" id="KW-0067">ATP-binding</keyword>
<dbReference type="PROSITE" id="PS50893">
    <property type="entry name" value="ABC_TRANSPORTER_2"/>
    <property type="match status" value="1"/>
</dbReference>
<keyword evidence="7" id="KW-1278">Translocase</keyword>
<dbReference type="GO" id="GO:0005524">
    <property type="term" value="F:ATP binding"/>
    <property type="evidence" value="ECO:0007669"/>
    <property type="project" value="UniProtKB-KW"/>
</dbReference>
<keyword evidence="8" id="KW-0472">Membrane</keyword>
<dbReference type="InterPro" id="IPR003593">
    <property type="entry name" value="AAA+_ATPase"/>
</dbReference>
<dbReference type="Gene3D" id="3.40.50.300">
    <property type="entry name" value="P-loop containing nucleotide triphosphate hydrolases"/>
    <property type="match status" value="1"/>
</dbReference>
<keyword evidence="3 9" id="KW-0500">Molybdenum</keyword>
<protein>
    <submittedName>
        <fullName evidence="12">Molybdenum ABC transporter ATP-binding protein</fullName>
        <ecNumber evidence="12">3.6.3.29</ecNumber>
    </submittedName>
</protein>
<evidence type="ECO:0000313" key="12">
    <source>
        <dbReference type="EMBL" id="RCU51695.1"/>
    </source>
</evidence>
<evidence type="ECO:0000256" key="3">
    <source>
        <dbReference type="ARBA" id="ARBA00022505"/>
    </source>
</evidence>
<evidence type="ECO:0000256" key="8">
    <source>
        <dbReference type="ARBA" id="ARBA00023136"/>
    </source>
</evidence>
<dbReference type="GO" id="GO:0015098">
    <property type="term" value="F:molybdate ion transmembrane transporter activity"/>
    <property type="evidence" value="ECO:0007669"/>
    <property type="project" value="InterPro"/>
</dbReference>
<dbReference type="InterPro" id="IPR008995">
    <property type="entry name" value="Mo/tungstate-bd_C_term_dom"/>
</dbReference>
<organism evidence="12 13">
    <name type="scientific">Corallincola holothuriorum</name>
    <dbReference type="NCBI Taxonomy" id="2282215"/>
    <lineage>
        <taxon>Bacteria</taxon>
        <taxon>Pseudomonadati</taxon>
        <taxon>Pseudomonadota</taxon>
        <taxon>Gammaproteobacteria</taxon>
        <taxon>Alteromonadales</taxon>
        <taxon>Psychromonadaceae</taxon>
        <taxon>Corallincola</taxon>
    </lineage>
</organism>
<dbReference type="Pfam" id="PF03459">
    <property type="entry name" value="TOBE"/>
    <property type="match status" value="1"/>
</dbReference>
<keyword evidence="13" id="KW-1185">Reference proteome</keyword>
<proteinExistence type="predicted"/>
<dbReference type="SUPFAM" id="SSF52540">
    <property type="entry name" value="P-loop containing nucleoside triphosphate hydrolases"/>
    <property type="match status" value="1"/>
</dbReference>
<keyword evidence="1" id="KW-0813">Transport</keyword>
<dbReference type="GO" id="GO:0140359">
    <property type="term" value="F:ABC-type transporter activity"/>
    <property type="evidence" value="ECO:0007669"/>
    <property type="project" value="InterPro"/>
</dbReference>
<dbReference type="SUPFAM" id="SSF50331">
    <property type="entry name" value="MOP-like"/>
    <property type="match status" value="1"/>
</dbReference>
<dbReference type="PANTHER" id="PTHR43514">
    <property type="entry name" value="ABC TRANSPORTER I FAMILY MEMBER 10"/>
    <property type="match status" value="1"/>
</dbReference>
<dbReference type="Proteomes" id="UP000252558">
    <property type="component" value="Unassembled WGS sequence"/>
</dbReference>
<dbReference type="PANTHER" id="PTHR43514:SF4">
    <property type="entry name" value="ABC TRANSPORTER I FAMILY MEMBER 10"/>
    <property type="match status" value="1"/>
</dbReference>
<keyword evidence="4" id="KW-0997">Cell inner membrane</keyword>
<dbReference type="RefSeq" id="WP_114337124.1">
    <property type="nucleotide sequence ID" value="NZ_QPID01000002.1"/>
</dbReference>
<name>A0A368NPA8_9GAMM</name>
<dbReference type="SMART" id="SM00382">
    <property type="entry name" value="AAA"/>
    <property type="match status" value="1"/>
</dbReference>
<dbReference type="Gene3D" id="2.40.50.100">
    <property type="match status" value="1"/>
</dbReference>
<evidence type="ECO:0000256" key="2">
    <source>
        <dbReference type="ARBA" id="ARBA00022475"/>
    </source>
</evidence>
<dbReference type="Pfam" id="PF00005">
    <property type="entry name" value="ABC_tran"/>
    <property type="match status" value="1"/>
</dbReference>
<dbReference type="PROSITE" id="PS00211">
    <property type="entry name" value="ABC_TRANSPORTER_1"/>
    <property type="match status" value="1"/>
</dbReference>
<dbReference type="InterPro" id="IPR003439">
    <property type="entry name" value="ABC_transporter-like_ATP-bd"/>
</dbReference>
<dbReference type="InterPro" id="IPR004606">
    <property type="entry name" value="Mop_domain"/>
</dbReference>
<dbReference type="AlphaFoldDB" id="A0A368NPA8"/>
<keyword evidence="12" id="KW-0378">Hydrolase</keyword>
<comment type="caution">
    <text evidence="12">The sequence shown here is derived from an EMBL/GenBank/DDBJ whole genome shotgun (WGS) entry which is preliminary data.</text>
</comment>
<sequence length="362" mass="39325">MISFSYINQTTEASGLKEIQLAESGLCGVFGRSGAGKTTLLRWLAGLIEKEGTIEAFGAVWQGLSGSLRVEARQVGYVPQESALFSHLTVAGNLALAKPFANAAVVEKAELLDVLMLEPLLDKPVTELSGGERQRVALARALLVNPRWLLLDEPLSAVDQVHRRVIGHYLKQLSARLPILLVSHSEQELGALCDHILLMDEGCLRAQGSPSELFSRPDLQISHRDSAASLLLAQMMEYDPVHHTQHLMVDGQPLEIPADKAVVTAAGETLPLRLMCRDIILSRDTLQGTSLRNGFSVTVIGIHSTAESQVLVRLQLAEQKLLARITERSAEELKIKLGDPIYAYVKAVSLVTSADVASLPAR</sequence>
<dbReference type="NCBIfam" id="TIGR02142">
    <property type="entry name" value="modC_ABC"/>
    <property type="match status" value="1"/>
</dbReference>
<feature type="domain" description="Mop" evidence="11">
    <location>
        <begin position="288"/>
        <end position="354"/>
    </location>
</feature>
<feature type="domain" description="ABC transporter" evidence="10">
    <location>
        <begin position="2"/>
        <end position="226"/>
    </location>
</feature>
<dbReference type="GO" id="GO:0016020">
    <property type="term" value="C:membrane"/>
    <property type="evidence" value="ECO:0007669"/>
    <property type="project" value="InterPro"/>
</dbReference>
<dbReference type="InterPro" id="IPR027417">
    <property type="entry name" value="P-loop_NTPase"/>
</dbReference>
<keyword evidence="5" id="KW-0547">Nucleotide-binding</keyword>
<evidence type="ECO:0000256" key="7">
    <source>
        <dbReference type="ARBA" id="ARBA00022967"/>
    </source>
</evidence>
<dbReference type="EC" id="3.6.3.29" evidence="12"/>
<evidence type="ECO:0000256" key="6">
    <source>
        <dbReference type="ARBA" id="ARBA00022840"/>
    </source>
</evidence>
<dbReference type="InterPro" id="IPR005116">
    <property type="entry name" value="Transp-assoc_OB_typ1"/>
</dbReference>
<evidence type="ECO:0000313" key="13">
    <source>
        <dbReference type="Proteomes" id="UP000252558"/>
    </source>
</evidence>
<dbReference type="PROSITE" id="PS51866">
    <property type="entry name" value="MOP"/>
    <property type="match status" value="1"/>
</dbReference>
<reference evidence="12 13" key="1">
    <citation type="submission" date="2018-07" db="EMBL/GenBank/DDBJ databases">
        <title>Corallincola holothuriorum sp. nov., a new facultative anaerobe isolated from sea cucumber Apostichopus japonicus.</title>
        <authorList>
            <person name="Xia H."/>
        </authorList>
    </citation>
    <scope>NUCLEOTIDE SEQUENCE [LARGE SCALE GENOMIC DNA]</scope>
    <source>
        <strain evidence="12 13">C4</strain>
    </source>
</reference>
<evidence type="ECO:0000259" key="10">
    <source>
        <dbReference type="PROSITE" id="PS50893"/>
    </source>
</evidence>
<evidence type="ECO:0000256" key="4">
    <source>
        <dbReference type="ARBA" id="ARBA00022519"/>
    </source>
</evidence>
<evidence type="ECO:0000256" key="9">
    <source>
        <dbReference type="PROSITE-ProRule" id="PRU01213"/>
    </source>
</evidence>
<dbReference type="InterPro" id="IPR050334">
    <property type="entry name" value="Molybdenum_import_ModC"/>
</dbReference>
<dbReference type="EMBL" id="QPID01000002">
    <property type="protein sequence ID" value="RCU51695.1"/>
    <property type="molecule type" value="Genomic_DNA"/>
</dbReference>
<keyword evidence="2" id="KW-1003">Cell membrane</keyword>
<dbReference type="OrthoDB" id="9802264at2"/>
<evidence type="ECO:0000256" key="1">
    <source>
        <dbReference type="ARBA" id="ARBA00022448"/>
    </source>
</evidence>
<evidence type="ECO:0000259" key="11">
    <source>
        <dbReference type="PROSITE" id="PS51866"/>
    </source>
</evidence>
<dbReference type="GO" id="GO:0016887">
    <property type="term" value="F:ATP hydrolysis activity"/>
    <property type="evidence" value="ECO:0007669"/>
    <property type="project" value="InterPro"/>
</dbReference>
<evidence type="ECO:0000256" key="5">
    <source>
        <dbReference type="ARBA" id="ARBA00022741"/>
    </source>
</evidence>
<dbReference type="InterPro" id="IPR017871">
    <property type="entry name" value="ABC_transporter-like_CS"/>
</dbReference>
<gene>
    <name evidence="12" type="primary">modC</name>
    <name evidence="12" type="ORF">DU002_04285</name>
</gene>